<dbReference type="InterPro" id="IPR036249">
    <property type="entry name" value="Thioredoxin-like_sf"/>
</dbReference>
<evidence type="ECO:0000256" key="1">
    <source>
        <dbReference type="SAM" id="MobiDB-lite"/>
    </source>
</evidence>
<feature type="compositionally biased region" description="Pro residues" evidence="1">
    <location>
        <begin position="225"/>
        <end position="234"/>
    </location>
</feature>
<dbReference type="Gene3D" id="3.40.30.10">
    <property type="entry name" value="Glutaredoxin"/>
    <property type="match status" value="1"/>
</dbReference>
<dbReference type="Proteomes" id="UP000193570">
    <property type="component" value="Unassembled WGS sequence"/>
</dbReference>
<dbReference type="CDD" id="cd03057">
    <property type="entry name" value="GST_N_Beta"/>
    <property type="match status" value="1"/>
</dbReference>
<dbReference type="SUPFAM" id="SSF47616">
    <property type="entry name" value="GST C-terminal domain-like"/>
    <property type="match status" value="1"/>
</dbReference>
<feature type="domain" description="GST N-terminal" evidence="2">
    <location>
        <begin position="1"/>
        <end position="82"/>
    </location>
</feature>
<dbReference type="PROSITE" id="PS50404">
    <property type="entry name" value="GST_NTER"/>
    <property type="match status" value="1"/>
</dbReference>
<dbReference type="Pfam" id="PF02798">
    <property type="entry name" value="GST_N"/>
    <property type="match status" value="1"/>
</dbReference>
<dbReference type="PANTHER" id="PTHR44051">
    <property type="entry name" value="GLUTATHIONE S-TRANSFERASE-RELATED"/>
    <property type="match status" value="1"/>
</dbReference>
<organism evidence="4 5">
    <name type="scientific">Roseivivax jejudonensis</name>
    <dbReference type="NCBI Taxonomy" id="1529041"/>
    <lineage>
        <taxon>Bacteria</taxon>
        <taxon>Pseudomonadati</taxon>
        <taxon>Pseudomonadota</taxon>
        <taxon>Alphaproteobacteria</taxon>
        <taxon>Rhodobacterales</taxon>
        <taxon>Roseobacteraceae</taxon>
        <taxon>Roseivivax</taxon>
    </lineage>
</organism>
<keyword evidence="5" id="KW-1185">Reference proteome</keyword>
<dbReference type="GO" id="GO:0004364">
    <property type="term" value="F:glutathione transferase activity"/>
    <property type="evidence" value="ECO:0007669"/>
    <property type="project" value="UniProtKB-EC"/>
</dbReference>
<reference evidence="4 5" key="1">
    <citation type="submission" date="2017-03" db="EMBL/GenBank/DDBJ databases">
        <authorList>
            <person name="Afonso C.L."/>
            <person name="Miller P.J."/>
            <person name="Scott M.A."/>
            <person name="Spackman E."/>
            <person name="Goraichik I."/>
            <person name="Dimitrov K.M."/>
            <person name="Suarez D.L."/>
            <person name="Swayne D.E."/>
        </authorList>
    </citation>
    <scope>NUCLEOTIDE SEQUENCE [LARGE SCALE GENOMIC DNA]</scope>
    <source>
        <strain evidence="4 5">CECT 8625</strain>
    </source>
</reference>
<gene>
    <name evidence="4" type="primary">gst_1</name>
    <name evidence="4" type="ORF">ROJ8625_02504</name>
</gene>
<dbReference type="RefSeq" id="WP_085792187.1">
    <property type="nucleotide sequence ID" value="NZ_FWFK01000004.1"/>
</dbReference>
<dbReference type="OrthoDB" id="7583243at2"/>
<dbReference type="SUPFAM" id="SSF52833">
    <property type="entry name" value="Thioredoxin-like"/>
    <property type="match status" value="1"/>
</dbReference>
<name>A0A1X6ZIG7_9RHOB</name>
<dbReference type="EMBL" id="FWFK01000004">
    <property type="protein sequence ID" value="SLN50601.1"/>
    <property type="molecule type" value="Genomic_DNA"/>
</dbReference>
<dbReference type="AlphaFoldDB" id="A0A1X6ZIG7"/>
<dbReference type="PROSITE" id="PS50405">
    <property type="entry name" value="GST_CTER"/>
    <property type="match status" value="1"/>
</dbReference>
<feature type="region of interest" description="Disordered" evidence="1">
    <location>
        <begin position="208"/>
        <end position="234"/>
    </location>
</feature>
<dbReference type="InterPro" id="IPR040079">
    <property type="entry name" value="Glutathione_S-Trfase"/>
</dbReference>
<dbReference type="Pfam" id="PF13410">
    <property type="entry name" value="GST_C_2"/>
    <property type="match status" value="1"/>
</dbReference>
<protein>
    <submittedName>
        <fullName evidence="4">Glutathione S-transferase</fullName>
        <ecNumber evidence="4">2.5.1.18</ecNumber>
    </submittedName>
</protein>
<proteinExistence type="predicted"/>
<dbReference type="InterPro" id="IPR010987">
    <property type="entry name" value="Glutathione-S-Trfase_C-like"/>
</dbReference>
<dbReference type="PANTHER" id="PTHR44051:SF8">
    <property type="entry name" value="GLUTATHIONE S-TRANSFERASE GSTA"/>
    <property type="match status" value="1"/>
</dbReference>
<dbReference type="Gene3D" id="1.20.1050.10">
    <property type="match status" value="1"/>
</dbReference>
<feature type="domain" description="GST C-terminal" evidence="3">
    <location>
        <begin position="86"/>
        <end position="220"/>
    </location>
</feature>
<evidence type="ECO:0000313" key="5">
    <source>
        <dbReference type="Proteomes" id="UP000193570"/>
    </source>
</evidence>
<accession>A0A1X6ZIG7</accession>
<dbReference type="InterPro" id="IPR036282">
    <property type="entry name" value="Glutathione-S-Trfase_C_sf"/>
</dbReference>
<sequence length="234" mass="25180">MSRYRLHYAPDNASLAVRLALEELGQSYETVLVDRAARAQAQPAFRRVNPAGRIPALETPQGPIFETAAILLHLADTHGALAPRPDAADRGIFLSHLFFLSNTVQAELRLLAYPETYVGREAPAAAAALRARVKRNLSWHLDLVEAAAGAGHGWLGAEVPSVADLLLACLLRWFAIYPPGETGWYDLSGRPALRRVAARVETREAARRAAAAEGLGPSPFTAPELPDPPEGSAV</sequence>
<dbReference type="SFLD" id="SFLDG00358">
    <property type="entry name" value="Main_(cytGST)"/>
    <property type="match status" value="1"/>
</dbReference>
<evidence type="ECO:0000259" key="3">
    <source>
        <dbReference type="PROSITE" id="PS50405"/>
    </source>
</evidence>
<dbReference type="SFLD" id="SFLDS00019">
    <property type="entry name" value="Glutathione_Transferase_(cytos"/>
    <property type="match status" value="1"/>
</dbReference>
<dbReference type="EC" id="2.5.1.18" evidence="4"/>
<dbReference type="InterPro" id="IPR004045">
    <property type="entry name" value="Glutathione_S-Trfase_N"/>
</dbReference>
<keyword evidence="4" id="KW-0808">Transferase</keyword>
<evidence type="ECO:0000259" key="2">
    <source>
        <dbReference type="PROSITE" id="PS50404"/>
    </source>
</evidence>
<evidence type="ECO:0000313" key="4">
    <source>
        <dbReference type="EMBL" id="SLN50601.1"/>
    </source>
</evidence>